<dbReference type="PANTHER" id="PTHR42923:SF26">
    <property type="entry name" value="FMN REDUCTASE LOT6, PUTATIVE (AFU_ORTHOLOGUE AFUA_7G06600)-RELATED"/>
    <property type="match status" value="1"/>
</dbReference>
<evidence type="ECO:0000313" key="3">
    <source>
        <dbReference type="EMBL" id="OJJ32605.1"/>
    </source>
</evidence>
<dbReference type="Gene3D" id="1.10.405.20">
    <property type="match status" value="1"/>
</dbReference>
<protein>
    <recommendedName>
        <fullName evidence="2">Amine oxidase domain-containing protein</fullName>
    </recommendedName>
</protein>
<dbReference type="EMBL" id="KV878214">
    <property type="protein sequence ID" value="OJJ32605.1"/>
    <property type="molecule type" value="Genomic_DNA"/>
</dbReference>
<dbReference type="Proteomes" id="UP000184383">
    <property type="component" value="Unassembled WGS sequence"/>
</dbReference>
<sequence length="461" mass="50986">MLYRSLLGLAAGLQVAVATNSTIDPAAFNKADIIDRDVAVIGGGSAGTYAAIRLRQLNQSVAVVEKKDRLGGHTETYVDAVTETAVDYGVLYYENTTVVTDYFAHFNIPLTTVFASGHYSNRVDFTTGKPAGAPQGNQSAALALYAAQLQKYPYLDAGFDLPDPVPEDLLLPFEDWVKKHNLGDAVNVITMYNQGVGNPLKQSTIYMLKYFGLEVLKGIKGGFLQTAAHDNSLLYLAAKSELGHDVYLQSTVKAVNRSNSRNPLNYVVINTPAGEKLIRAKRIIVAVPPKVSNLNSFDLDHTERSLFSQFRNSYYYSILAKNTGIPEGLTLTNRGNNTLYNTPRLPGIYTVRPTLVSGLVSILYGSEKPLTEQQVKDDITKSVLRLRNSGYNTTTPEYVQFSDHSPFELVVPANAIRDDFYKELYGLQGHRDTFYTGAAWHVQDSSLIWRFTESLLQKHFA</sequence>
<evidence type="ECO:0000259" key="2">
    <source>
        <dbReference type="Pfam" id="PF01593"/>
    </source>
</evidence>
<dbReference type="SUPFAM" id="SSF51905">
    <property type="entry name" value="FAD/NAD(P)-binding domain"/>
    <property type="match status" value="1"/>
</dbReference>
<keyword evidence="1" id="KW-0732">Signal</keyword>
<dbReference type="GO" id="GO:0016491">
    <property type="term" value="F:oxidoreductase activity"/>
    <property type="evidence" value="ECO:0007669"/>
    <property type="project" value="InterPro"/>
</dbReference>
<dbReference type="RefSeq" id="XP_040686282.1">
    <property type="nucleotide sequence ID" value="XM_040829752.1"/>
</dbReference>
<dbReference type="VEuPathDB" id="FungiDB:ASPWEDRAFT_158633"/>
<dbReference type="InterPro" id="IPR050464">
    <property type="entry name" value="Zeta_carotene_desat/Oxidored"/>
</dbReference>
<dbReference type="Pfam" id="PF01593">
    <property type="entry name" value="Amino_oxidase"/>
    <property type="match status" value="1"/>
</dbReference>
<dbReference type="GeneID" id="63745600"/>
<dbReference type="InterPro" id="IPR002937">
    <property type="entry name" value="Amino_oxidase"/>
</dbReference>
<accession>A0A1L9RCF5</accession>
<dbReference type="Gene3D" id="3.50.50.60">
    <property type="entry name" value="FAD/NAD(P)-binding domain"/>
    <property type="match status" value="1"/>
</dbReference>
<feature type="signal peptide" evidence="1">
    <location>
        <begin position="1"/>
        <end position="18"/>
    </location>
</feature>
<dbReference type="InterPro" id="IPR036188">
    <property type="entry name" value="FAD/NAD-bd_sf"/>
</dbReference>
<feature type="chain" id="PRO_5012724875" description="Amine oxidase domain-containing protein" evidence="1">
    <location>
        <begin position="19"/>
        <end position="461"/>
    </location>
</feature>
<organism evidence="3 4">
    <name type="scientific">Aspergillus wentii DTO 134E9</name>
    <dbReference type="NCBI Taxonomy" id="1073089"/>
    <lineage>
        <taxon>Eukaryota</taxon>
        <taxon>Fungi</taxon>
        <taxon>Dikarya</taxon>
        <taxon>Ascomycota</taxon>
        <taxon>Pezizomycotina</taxon>
        <taxon>Eurotiomycetes</taxon>
        <taxon>Eurotiomycetidae</taxon>
        <taxon>Eurotiales</taxon>
        <taxon>Aspergillaceae</taxon>
        <taxon>Aspergillus</taxon>
        <taxon>Aspergillus subgen. Cremei</taxon>
    </lineage>
</organism>
<dbReference type="OrthoDB" id="68575at2759"/>
<reference evidence="4" key="1">
    <citation type="journal article" date="2017" name="Genome Biol.">
        <title>Comparative genomics reveals high biological diversity and specific adaptations in the industrially and medically important fungal genus Aspergillus.</title>
        <authorList>
            <person name="de Vries R.P."/>
            <person name="Riley R."/>
            <person name="Wiebenga A."/>
            <person name="Aguilar-Osorio G."/>
            <person name="Amillis S."/>
            <person name="Uchima C.A."/>
            <person name="Anderluh G."/>
            <person name="Asadollahi M."/>
            <person name="Askin M."/>
            <person name="Barry K."/>
            <person name="Battaglia E."/>
            <person name="Bayram O."/>
            <person name="Benocci T."/>
            <person name="Braus-Stromeyer S.A."/>
            <person name="Caldana C."/>
            <person name="Canovas D."/>
            <person name="Cerqueira G.C."/>
            <person name="Chen F."/>
            <person name="Chen W."/>
            <person name="Choi C."/>
            <person name="Clum A."/>
            <person name="Dos Santos R.A."/>
            <person name="Damasio A.R."/>
            <person name="Diallinas G."/>
            <person name="Emri T."/>
            <person name="Fekete E."/>
            <person name="Flipphi M."/>
            <person name="Freyberg S."/>
            <person name="Gallo A."/>
            <person name="Gournas C."/>
            <person name="Habgood R."/>
            <person name="Hainaut M."/>
            <person name="Harispe M.L."/>
            <person name="Henrissat B."/>
            <person name="Hilden K.S."/>
            <person name="Hope R."/>
            <person name="Hossain A."/>
            <person name="Karabika E."/>
            <person name="Karaffa L."/>
            <person name="Karanyi Z."/>
            <person name="Krasevec N."/>
            <person name="Kuo A."/>
            <person name="Kusch H."/>
            <person name="LaButti K."/>
            <person name="Lagendijk E.L."/>
            <person name="Lapidus A."/>
            <person name="Levasseur A."/>
            <person name="Lindquist E."/>
            <person name="Lipzen A."/>
            <person name="Logrieco A.F."/>
            <person name="MacCabe A."/>
            <person name="Maekelae M.R."/>
            <person name="Malavazi I."/>
            <person name="Melin P."/>
            <person name="Meyer V."/>
            <person name="Mielnichuk N."/>
            <person name="Miskei M."/>
            <person name="Molnar A.P."/>
            <person name="Mule G."/>
            <person name="Ngan C.Y."/>
            <person name="Orejas M."/>
            <person name="Orosz E."/>
            <person name="Ouedraogo J.P."/>
            <person name="Overkamp K.M."/>
            <person name="Park H.-S."/>
            <person name="Perrone G."/>
            <person name="Piumi F."/>
            <person name="Punt P.J."/>
            <person name="Ram A.F."/>
            <person name="Ramon A."/>
            <person name="Rauscher S."/>
            <person name="Record E."/>
            <person name="Riano-Pachon D.M."/>
            <person name="Robert V."/>
            <person name="Roehrig J."/>
            <person name="Ruller R."/>
            <person name="Salamov A."/>
            <person name="Salih N.S."/>
            <person name="Samson R.A."/>
            <person name="Sandor E."/>
            <person name="Sanguinetti M."/>
            <person name="Schuetze T."/>
            <person name="Sepcic K."/>
            <person name="Shelest E."/>
            <person name="Sherlock G."/>
            <person name="Sophianopoulou V."/>
            <person name="Squina F.M."/>
            <person name="Sun H."/>
            <person name="Susca A."/>
            <person name="Todd R.B."/>
            <person name="Tsang A."/>
            <person name="Unkles S.E."/>
            <person name="van de Wiele N."/>
            <person name="van Rossen-Uffink D."/>
            <person name="Oliveira J.V."/>
            <person name="Vesth T.C."/>
            <person name="Visser J."/>
            <person name="Yu J.-H."/>
            <person name="Zhou M."/>
            <person name="Andersen M.R."/>
            <person name="Archer D.B."/>
            <person name="Baker S.E."/>
            <person name="Benoit I."/>
            <person name="Brakhage A.A."/>
            <person name="Braus G.H."/>
            <person name="Fischer R."/>
            <person name="Frisvad J.C."/>
            <person name="Goldman G.H."/>
            <person name="Houbraken J."/>
            <person name="Oakley B."/>
            <person name="Pocsi I."/>
            <person name="Scazzocchio C."/>
            <person name="Seiboth B."/>
            <person name="vanKuyk P.A."/>
            <person name="Wortman J."/>
            <person name="Dyer P.S."/>
            <person name="Grigoriev I.V."/>
        </authorList>
    </citation>
    <scope>NUCLEOTIDE SEQUENCE [LARGE SCALE GENOMIC DNA]</scope>
    <source>
        <strain evidence="4">DTO 134E9</strain>
    </source>
</reference>
<feature type="domain" description="Amine oxidase" evidence="2">
    <location>
        <begin position="47"/>
        <end position="320"/>
    </location>
</feature>
<proteinExistence type="predicted"/>
<dbReference type="AlphaFoldDB" id="A0A1L9RCF5"/>
<evidence type="ECO:0000256" key="1">
    <source>
        <dbReference type="SAM" id="SignalP"/>
    </source>
</evidence>
<evidence type="ECO:0000313" key="4">
    <source>
        <dbReference type="Proteomes" id="UP000184383"/>
    </source>
</evidence>
<dbReference type="PANTHER" id="PTHR42923">
    <property type="entry name" value="PROTOPORPHYRINOGEN OXIDASE"/>
    <property type="match status" value="1"/>
</dbReference>
<dbReference type="Gene3D" id="3.30.70.1990">
    <property type="match status" value="1"/>
</dbReference>
<keyword evidence="4" id="KW-1185">Reference proteome</keyword>
<name>A0A1L9RCF5_ASPWE</name>
<gene>
    <name evidence="3" type="ORF">ASPWEDRAFT_158633</name>
</gene>